<sequence length="72" mass="8709">MKWIFLILIISTMVFTGYIYVEFQGLPWKKLVFMAQKNERNYLILSLQKMTYERKKFRAIPKKRYTAIIAAI</sequence>
<comment type="caution">
    <text evidence="1">The sequence shown here is derived from an EMBL/GenBank/DDBJ whole genome shotgun (WGS) entry which is preliminary data.</text>
</comment>
<dbReference type="EMBL" id="BMFK01000001">
    <property type="protein sequence ID" value="GGE59161.1"/>
    <property type="molecule type" value="Genomic_DNA"/>
</dbReference>
<reference evidence="1" key="2">
    <citation type="submission" date="2020-09" db="EMBL/GenBank/DDBJ databases">
        <authorList>
            <person name="Sun Q."/>
            <person name="Zhou Y."/>
        </authorList>
    </citation>
    <scope>NUCLEOTIDE SEQUENCE</scope>
    <source>
        <strain evidence="1">CGMCC 1.12698</strain>
    </source>
</reference>
<evidence type="ECO:0000313" key="1">
    <source>
        <dbReference type="EMBL" id="GGE59161.1"/>
    </source>
</evidence>
<dbReference type="Proteomes" id="UP000605259">
    <property type="component" value="Unassembled WGS sequence"/>
</dbReference>
<name>A0A917EM15_9BACI</name>
<proteinExistence type="predicted"/>
<dbReference type="AlphaFoldDB" id="A0A917EM15"/>
<accession>A0A917EM15</accession>
<protein>
    <submittedName>
        <fullName evidence="1">Uncharacterized protein</fullName>
    </submittedName>
</protein>
<keyword evidence="2" id="KW-1185">Reference proteome</keyword>
<evidence type="ECO:0000313" key="2">
    <source>
        <dbReference type="Proteomes" id="UP000605259"/>
    </source>
</evidence>
<organism evidence="1 2">
    <name type="scientific">Priestia taiwanensis</name>
    <dbReference type="NCBI Taxonomy" id="1347902"/>
    <lineage>
        <taxon>Bacteria</taxon>
        <taxon>Bacillati</taxon>
        <taxon>Bacillota</taxon>
        <taxon>Bacilli</taxon>
        <taxon>Bacillales</taxon>
        <taxon>Bacillaceae</taxon>
        <taxon>Priestia</taxon>
    </lineage>
</organism>
<gene>
    <name evidence="1" type="ORF">GCM10007140_06900</name>
</gene>
<reference evidence="1" key="1">
    <citation type="journal article" date="2014" name="Int. J. Syst. Evol. Microbiol.">
        <title>Complete genome sequence of Corynebacterium casei LMG S-19264T (=DSM 44701T), isolated from a smear-ripened cheese.</title>
        <authorList>
            <consortium name="US DOE Joint Genome Institute (JGI-PGF)"/>
            <person name="Walter F."/>
            <person name="Albersmeier A."/>
            <person name="Kalinowski J."/>
            <person name="Ruckert C."/>
        </authorList>
    </citation>
    <scope>NUCLEOTIDE SEQUENCE</scope>
    <source>
        <strain evidence="1">CGMCC 1.12698</strain>
    </source>
</reference>